<feature type="transmembrane region" description="Helical" evidence="7">
    <location>
        <begin position="663"/>
        <end position="681"/>
    </location>
</feature>
<keyword evidence="2" id="KW-0813">Transport</keyword>
<dbReference type="PANTHER" id="PTHR23506">
    <property type="entry name" value="GH10249P"/>
    <property type="match status" value="1"/>
</dbReference>
<evidence type="ECO:0000256" key="3">
    <source>
        <dbReference type="ARBA" id="ARBA00022692"/>
    </source>
</evidence>
<protein>
    <submittedName>
        <fullName evidence="8">Uncharacterized protein</fullName>
    </submittedName>
</protein>
<dbReference type="GO" id="GO:0016020">
    <property type="term" value="C:membrane"/>
    <property type="evidence" value="ECO:0007669"/>
    <property type="project" value="UniProtKB-SubCell"/>
</dbReference>
<keyword evidence="3 7" id="KW-0812">Transmembrane</keyword>
<feature type="transmembrane region" description="Helical" evidence="7">
    <location>
        <begin position="624"/>
        <end position="651"/>
    </location>
</feature>
<dbReference type="Gene3D" id="1.20.1250.20">
    <property type="entry name" value="MFS general substrate transporter like domains"/>
    <property type="match status" value="1"/>
</dbReference>
<evidence type="ECO:0000256" key="7">
    <source>
        <dbReference type="SAM" id="Phobius"/>
    </source>
</evidence>
<evidence type="ECO:0000313" key="9">
    <source>
        <dbReference type="Proteomes" id="UP000284842"/>
    </source>
</evidence>
<keyword evidence="4 7" id="KW-1133">Transmembrane helix</keyword>
<evidence type="ECO:0000256" key="2">
    <source>
        <dbReference type="ARBA" id="ARBA00022448"/>
    </source>
</evidence>
<evidence type="ECO:0000256" key="6">
    <source>
        <dbReference type="SAM" id="MobiDB-lite"/>
    </source>
</evidence>
<keyword evidence="5 7" id="KW-0472">Membrane</keyword>
<dbReference type="Proteomes" id="UP000284842">
    <property type="component" value="Unassembled WGS sequence"/>
</dbReference>
<dbReference type="InterPro" id="IPR036259">
    <property type="entry name" value="MFS_trans_sf"/>
</dbReference>
<dbReference type="AlphaFoldDB" id="A0A409YFK2"/>
<feature type="compositionally biased region" description="Low complexity" evidence="6">
    <location>
        <begin position="738"/>
        <end position="779"/>
    </location>
</feature>
<reference evidence="8 9" key="1">
    <citation type="journal article" date="2018" name="Evol. Lett.">
        <title>Horizontal gene cluster transfer increased hallucinogenic mushroom diversity.</title>
        <authorList>
            <person name="Reynolds H.T."/>
            <person name="Vijayakumar V."/>
            <person name="Gluck-Thaler E."/>
            <person name="Korotkin H.B."/>
            <person name="Matheny P.B."/>
            <person name="Slot J.C."/>
        </authorList>
    </citation>
    <scope>NUCLEOTIDE SEQUENCE [LARGE SCALE GENOMIC DNA]</scope>
    <source>
        <strain evidence="8 9">2629</strain>
    </source>
</reference>
<dbReference type="SUPFAM" id="SSF103473">
    <property type="entry name" value="MFS general substrate transporter"/>
    <property type="match status" value="1"/>
</dbReference>
<dbReference type="InterPro" id="IPR050930">
    <property type="entry name" value="MFS_Vesicular_Transporter"/>
</dbReference>
<comment type="caution">
    <text evidence="8">The sequence shown here is derived from an EMBL/GenBank/DDBJ whole genome shotgun (WGS) entry which is preliminary data.</text>
</comment>
<name>A0A409YFK2_9AGAR</name>
<feature type="region of interest" description="Disordered" evidence="6">
    <location>
        <begin position="712"/>
        <end position="779"/>
    </location>
</feature>
<evidence type="ECO:0000256" key="1">
    <source>
        <dbReference type="ARBA" id="ARBA00004141"/>
    </source>
</evidence>
<evidence type="ECO:0000256" key="5">
    <source>
        <dbReference type="ARBA" id="ARBA00023136"/>
    </source>
</evidence>
<sequence length="806" mass="91184">MTIPIPEWYIRAPHHDIDIDDQPQAPPPPSRTLTRYERLKKAILRTRTRDRHHVIINEKPPPSPRPGTCAALCALKPSSHLSDPPTTEWNVPLCPDIILSIVDDFLDDKDTRSLTLVSRHLCHLLRPSIFRKVDFNFIIKYREARIHTLAQLIATAPEILGFIQHLELMDSRYPTTPSERGVVGEALCSGTEPSVFASRLHDLCVEGFQYLAQQDYPNFCTLSLIDDPVVIRSPDHSNIGQPLFPLPYWYFMQKIGAGIKTLRLAKADYPAMIYRFFPNLQNLHFPWPENYVHTPTGYKTHSQKWNYQTPSLRELRTLELTDFTRHGKETVRMLHKYFLALQVGTLRVNVCRVGVLKRILSLCPFDSALRDLEIRQFYYDDLWNRHDVDNDALAYDDWSLPCPLQRPPSRPGIMFDEPLDFRRLGLWSLLRLSIVHPYIPTNEHLSWLTHAISTINPDKPLDQLKLSLSMDGATRDDEKPENAKPFPAAAWRELDALGDRFRYLSIEIHGKYRGYMCDERRLEKREKEVSLMVAIESALPMLNATGQLFHRLTSKTQPKMPWSLFKSRDKPPIGLSWRASSWFITFVVGLGIAVDLLVYSIIIPVMPFQLEKLGYSDVSALTSWILFAYSAGLVLLQLGLAICGFSIGLVIGPPVGGALYDHFGFRGPFVFGLVATALDLVGRLMVVERKDAVRWGYDSRLRVGLWGWGEGRDEERGEREVKEGEGKGKGTNEEKVESTATPPTTTTSPTSTPPTTTSPTPSLTVAPSPSPTPTSKVKSPSLIAVILKLAKSSRALMALSLVFMHG</sequence>
<dbReference type="PANTHER" id="PTHR23506:SF23">
    <property type="entry name" value="GH10249P"/>
    <property type="match status" value="1"/>
</dbReference>
<gene>
    <name evidence="8" type="ORF">CVT24_001693</name>
</gene>
<dbReference type="GO" id="GO:0022857">
    <property type="term" value="F:transmembrane transporter activity"/>
    <property type="evidence" value="ECO:0007669"/>
    <property type="project" value="TreeGrafter"/>
</dbReference>
<comment type="subcellular location">
    <subcellularLocation>
        <location evidence="1">Membrane</location>
        <topology evidence="1">Multi-pass membrane protein</topology>
    </subcellularLocation>
</comment>
<evidence type="ECO:0000256" key="4">
    <source>
        <dbReference type="ARBA" id="ARBA00022989"/>
    </source>
</evidence>
<accession>A0A409YFK2</accession>
<feature type="transmembrane region" description="Helical" evidence="7">
    <location>
        <begin position="582"/>
        <end position="603"/>
    </location>
</feature>
<dbReference type="STRING" id="181874.A0A409YFK2"/>
<dbReference type="EMBL" id="NHTK01001214">
    <property type="protein sequence ID" value="PPR01797.1"/>
    <property type="molecule type" value="Genomic_DNA"/>
</dbReference>
<proteinExistence type="predicted"/>
<organism evidence="8 9">
    <name type="scientific">Panaeolus cyanescens</name>
    <dbReference type="NCBI Taxonomy" id="181874"/>
    <lineage>
        <taxon>Eukaryota</taxon>
        <taxon>Fungi</taxon>
        <taxon>Dikarya</taxon>
        <taxon>Basidiomycota</taxon>
        <taxon>Agaricomycotina</taxon>
        <taxon>Agaricomycetes</taxon>
        <taxon>Agaricomycetidae</taxon>
        <taxon>Agaricales</taxon>
        <taxon>Agaricineae</taxon>
        <taxon>Galeropsidaceae</taxon>
        <taxon>Panaeolus</taxon>
    </lineage>
</organism>
<evidence type="ECO:0000313" key="8">
    <source>
        <dbReference type="EMBL" id="PPR01797.1"/>
    </source>
</evidence>
<feature type="compositionally biased region" description="Basic and acidic residues" evidence="6">
    <location>
        <begin position="712"/>
        <end position="737"/>
    </location>
</feature>
<keyword evidence="9" id="KW-1185">Reference proteome</keyword>
<dbReference type="OrthoDB" id="440553at2759"/>
<dbReference type="InParanoid" id="A0A409YFK2"/>